<keyword evidence="5 7" id="KW-1133">Transmembrane helix</keyword>
<evidence type="ECO:0000256" key="8">
    <source>
        <dbReference type="SAM" id="MobiDB-lite"/>
    </source>
</evidence>
<dbReference type="Gene3D" id="1.10.3720.10">
    <property type="entry name" value="MetI-like"/>
    <property type="match status" value="1"/>
</dbReference>
<evidence type="ECO:0000256" key="4">
    <source>
        <dbReference type="ARBA" id="ARBA00022692"/>
    </source>
</evidence>
<evidence type="ECO:0000256" key="5">
    <source>
        <dbReference type="ARBA" id="ARBA00022989"/>
    </source>
</evidence>
<feature type="transmembrane region" description="Helical" evidence="7">
    <location>
        <begin position="201"/>
        <end position="219"/>
    </location>
</feature>
<feature type="transmembrane region" description="Helical" evidence="7">
    <location>
        <begin position="78"/>
        <end position="96"/>
    </location>
</feature>
<organism evidence="10 11">
    <name type="scientific">Azospirillum picis</name>
    <dbReference type="NCBI Taxonomy" id="488438"/>
    <lineage>
        <taxon>Bacteria</taxon>
        <taxon>Pseudomonadati</taxon>
        <taxon>Pseudomonadota</taxon>
        <taxon>Alphaproteobacteria</taxon>
        <taxon>Rhodospirillales</taxon>
        <taxon>Azospirillaceae</taxon>
        <taxon>Azospirillum</taxon>
    </lineage>
</organism>
<feature type="transmembrane region" description="Helical" evidence="7">
    <location>
        <begin position="258"/>
        <end position="279"/>
    </location>
</feature>
<feature type="transmembrane region" description="Helical" evidence="7">
    <location>
        <begin position="130"/>
        <end position="155"/>
    </location>
</feature>
<comment type="caution">
    <text evidence="10">The sequence shown here is derived from an EMBL/GenBank/DDBJ whole genome shotgun (WGS) entry which is preliminary data.</text>
</comment>
<feature type="compositionally biased region" description="Low complexity" evidence="8">
    <location>
        <begin position="1"/>
        <end position="10"/>
    </location>
</feature>
<evidence type="ECO:0000256" key="3">
    <source>
        <dbReference type="ARBA" id="ARBA00022475"/>
    </source>
</evidence>
<dbReference type="InterPro" id="IPR035906">
    <property type="entry name" value="MetI-like_sf"/>
</dbReference>
<evidence type="ECO:0000313" key="10">
    <source>
        <dbReference type="EMBL" id="MDQ0535896.1"/>
    </source>
</evidence>
<dbReference type="SUPFAM" id="SSF161098">
    <property type="entry name" value="MetI-like"/>
    <property type="match status" value="1"/>
</dbReference>
<feature type="transmembrane region" description="Helical" evidence="7">
    <location>
        <begin position="45"/>
        <end position="66"/>
    </location>
</feature>
<feature type="domain" description="ABC transmembrane type-1" evidence="9">
    <location>
        <begin position="96"/>
        <end position="276"/>
    </location>
</feature>
<accession>A0ABU0MR51</accession>
<keyword evidence="4 7" id="KW-0812">Transmembrane</keyword>
<keyword evidence="11" id="KW-1185">Reference proteome</keyword>
<feature type="transmembrane region" description="Helical" evidence="7">
    <location>
        <begin position="103"/>
        <end position="124"/>
    </location>
</feature>
<comment type="similarity">
    <text evidence="7">Belongs to the binding-protein-dependent transport system permease family.</text>
</comment>
<dbReference type="InterPro" id="IPR000515">
    <property type="entry name" value="MetI-like"/>
</dbReference>
<evidence type="ECO:0000259" key="9">
    <source>
        <dbReference type="PROSITE" id="PS50928"/>
    </source>
</evidence>
<proteinExistence type="inferred from homology"/>
<evidence type="ECO:0000256" key="2">
    <source>
        <dbReference type="ARBA" id="ARBA00022448"/>
    </source>
</evidence>
<protein>
    <submittedName>
        <fullName evidence="10">NitT/TauT family transport system permease protein</fullName>
    </submittedName>
</protein>
<evidence type="ECO:0000256" key="6">
    <source>
        <dbReference type="ARBA" id="ARBA00023136"/>
    </source>
</evidence>
<dbReference type="RefSeq" id="WP_343206896.1">
    <property type="nucleotide sequence ID" value="NZ_JAGINO010000023.1"/>
</dbReference>
<gene>
    <name evidence="10" type="ORF">QO018_004782</name>
</gene>
<feature type="transmembrane region" description="Helical" evidence="7">
    <location>
        <begin position="162"/>
        <end position="181"/>
    </location>
</feature>
<evidence type="ECO:0000256" key="1">
    <source>
        <dbReference type="ARBA" id="ARBA00004651"/>
    </source>
</evidence>
<sequence length="287" mass="29681">MPDSLPASPSAMPPARPPAGGAAGRTVAAQPVRFRGGGFTVKRHGWAALAAFAALLAVWEGVSRLGLASPLFLPPPSAVGRALAGMVADGSLWLNLKASLARIAVGWVLGTLGGMLVGFAMGIFSTARAVGVPLVSAFFPIPKIALLPLFILWFGIGEPSKFATIGFGVFFPTVIATYSAIDSVPRNLIRMAQSFGLPWGAILRSIVLPGALPGILAGFRITASIALILVVAAEMIGAEYGIGAFVLMAGNLMQTDTLLAGVLVLSLMGLAIGTVLSLLERRLLNWR</sequence>
<dbReference type="Proteomes" id="UP001244552">
    <property type="component" value="Unassembled WGS sequence"/>
</dbReference>
<name>A0ABU0MR51_9PROT</name>
<dbReference type="PANTHER" id="PTHR30151:SF38">
    <property type="entry name" value="ALIPHATIC SULFONATES TRANSPORT PERMEASE PROTEIN SSUC-RELATED"/>
    <property type="match status" value="1"/>
</dbReference>
<dbReference type="Pfam" id="PF00528">
    <property type="entry name" value="BPD_transp_1"/>
    <property type="match status" value="1"/>
</dbReference>
<dbReference type="PANTHER" id="PTHR30151">
    <property type="entry name" value="ALKANE SULFONATE ABC TRANSPORTER-RELATED, MEMBRANE SUBUNIT"/>
    <property type="match status" value="1"/>
</dbReference>
<keyword evidence="2 7" id="KW-0813">Transport</keyword>
<keyword evidence="3" id="KW-1003">Cell membrane</keyword>
<keyword evidence="6 7" id="KW-0472">Membrane</keyword>
<feature type="transmembrane region" description="Helical" evidence="7">
    <location>
        <begin position="226"/>
        <end position="252"/>
    </location>
</feature>
<evidence type="ECO:0000256" key="7">
    <source>
        <dbReference type="RuleBase" id="RU363032"/>
    </source>
</evidence>
<dbReference type="PROSITE" id="PS50928">
    <property type="entry name" value="ABC_TM1"/>
    <property type="match status" value="1"/>
</dbReference>
<reference evidence="10 11" key="1">
    <citation type="submission" date="2023-07" db="EMBL/GenBank/DDBJ databases">
        <title>Genomic Encyclopedia of Type Strains, Phase IV (KMG-IV): sequencing the most valuable type-strain genomes for metagenomic binning, comparative biology and taxonomic classification.</title>
        <authorList>
            <person name="Goeker M."/>
        </authorList>
    </citation>
    <scope>NUCLEOTIDE SEQUENCE [LARGE SCALE GENOMIC DNA]</scope>
    <source>
        <strain evidence="10 11">DSM 19922</strain>
    </source>
</reference>
<comment type="subcellular location">
    <subcellularLocation>
        <location evidence="1 7">Cell membrane</location>
        <topology evidence="1 7">Multi-pass membrane protein</topology>
    </subcellularLocation>
</comment>
<feature type="region of interest" description="Disordered" evidence="8">
    <location>
        <begin position="1"/>
        <end position="23"/>
    </location>
</feature>
<dbReference type="CDD" id="cd06261">
    <property type="entry name" value="TM_PBP2"/>
    <property type="match status" value="1"/>
</dbReference>
<evidence type="ECO:0000313" key="11">
    <source>
        <dbReference type="Proteomes" id="UP001244552"/>
    </source>
</evidence>
<dbReference type="EMBL" id="JAUSVU010000021">
    <property type="protein sequence ID" value="MDQ0535896.1"/>
    <property type="molecule type" value="Genomic_DNA"/>
</dbReference>